<dbReference type="Pfam" id="PF02756">
    <property type="entry name" value="GYR"/>
    <property type="match status" value="3"/>
</dbReference>
<sequence>MELFLIALIAITAALADVSHLPTNRYLPPPALSVPSTSEPTAERIPEFSPLETSDTPANAYLPPSHEAATEEPIPAHILTDNGYQYKNPHRIRRDVSLPPLNEYLSPLVQNSVASTEEYSAQNPDAEGTNDGYHYKTQKRLIYRRQRRDVSHIPNQEYLPPNQEEINTQPTNHASFVPLSGIVAQPSTVQPAHELTPDGYQYKTQKRLVYRRLRRDVSQLLANKYLPPGGENDLEQVSVGAETIQNAPAYQEQSSEAFPEVVKPAEEYALTPEPNPAHHLTADGYSYKTQKRLVYRRQRRDASQLVTNQQYLPSDDQLSLEQDLVNADVVHKAQGQEHATELVKETVDPVKENPIVNEPKSARHLTASGYSHKIPKSLNYRRQRRDVSHIPTKEYLPPSNELNPDAPVNEYLPPVESANEEPKPSHQLTDDGYHYKTQRRVVYRRF</sequence>
<name>A0A1A9W4S6_9MUSC</name>
<evidence type="ECO:0008006" key="5">
    <source>
        <dbReference type="Google" id="ProtNLM"/>
    </source>
</evidence>
<dbReference type="Proteomes" id="UP000091820">
    <property type="component" value="Unassembled WGS sequence"/>
</dbReference>
<dbReference type="EnsemblMetazoa" id="GBRI006330-RA">
    <property type="protein sequence ID" value="GBRI006330-PA"/>
    <property type="gene ID" value="GBRI006330"/>
</dbReference>
<evidence type="ECO:0000313" key="3">
    <source>
        <dbReference type="EnsemblMetazoa" id="GBRI006330-PA"/>
    </source>
</evidence>
<keyword evidence="4" id="KW-1185">Reference proteome</keyword>
<accession>A0A1A9W4S6</accession>
<organism evidence="3 4">
    <name type="scientific">Glossina brevipalpis</name>
    <dbReference type="NCBI Taxonomy" id="37001"/>
    <lineage>
        <taxon>Eukaryota</taxon>
        <taxon>Metazoa</taxon>
        <taxon>Ecdysozoa</taxon>
        <taxon>Arthropoda</taxon>
        <taxon>Hexapoda</taxon>
        <taxon>Insecta</taxon>
        <taxon>Pterygota</taxon>
        <taxon>Neoptera</taxon>
        <taxon>Endopterygota</taxon>
        <taxon>Diptera</taxon>
        <taxon>Brachycera</taxon>
        <taxon>Muscomorpha</taxon>
        <taxon>Hippoboscoidea</taxon>
        <taxon>Glossinidae</taxon>
        <taxon>Glossina</taxon>
    </lineage>
</organism>
<feature type="chain" id="PRO_5008399962" description="DUF4794 domain-containing protein" evidence="2">
    <location>
        <begin position="17"/>
        <end position="446"/>
    </location>
</feature>
<keyword evidence="2" id="KW-0732">Signal</keyword>
<dbReference type="AlphaFoldDB" id="A0A1A9W4S6"/>
<reference evidence="4" key="1">
    <citation type="submission" date="2014-03" db="EMBL/GenBank/DDBJ databases">
        <authorList>
            <person name="Aksoy S."/>
            <person name="Warren W."/>
            <person name="Wilson R.K."/>
        </authorList>
    </citation>
    <scope>NUCLEOTIDE SEQUENCE [LARGE SCALE GENOMIC DNA]</scope>
    <source>
        <strain evidence="4">IAEA</strain>
    </source>
</reference>
<feature type="signal peptide" evidence="2">
    <location>
        <begin position="1"/>
        <end position="16"/>
    </location>
</feature>
<protein>
    <recommendedName>
        <fullName evidence="5">DUF4794 domain-containing protein</fullName>
    </recommendedName>
</protein>
<dbReference type="SMART" id="SM00713">
    <property type="entry name" value="GYR"/>
    <property type="match status" value="6"/>
</dbReference>
<feature type="region of interest" description="Disordered" evidence="1">
    <location>
        <begin position="381"/>
        <end position="435"/>
    </location>
</feature>
<proteinExistence type="predicted"/>
<reference evidence="3" key="2">
    <citation type="submission" date="2020-05" db="UniProtKB">
        <authorList>
            <consortium name="EnsemblMetazoa"/>
        </authorList>
    </citation>
    <scope>IDENTIFICATION</scope>
    <source>
        <strain evidence="3">IAEA</strain>
    </source>
</reference>
<dbReference type="STRING" id="37001.A0A1A9W4S6"/>
<dbReference type="VEuPathDB" id="VectorBase:GBRI006330"/>
<dbReference type="InterPro" id="IPR004011">
    <property type="entry name" value="Gyr_motif"/>
</dbReference>
<feature type="compositionally biased region" description="Basic and acidic residues" evidence="1">
    <location>
        <begin position="420"/>
        <end position="434"/>
    </location>
</feature>
<evidence type="ECO:0000256" key="2">
    <source>
        <dbReference type="SAM" id="SignalP"/>
    </source>
</evidence>
<evidence type="ECO:0000313" key="4">
    <source>
        <dbReference type="Proteomes" id="UP000091820"/>
    </source>
</evidence>
<feature type="region of interest" description="Disordered" evidence="1">
    <location>
        <begin position="29"/>
        <end position="58"/>
    </location>
</feature>
<evidence type="ECO:0000256" key="1">
    <source>
        <dbReference type="SAM" id="MobiDB-lite"/>
    </source>
</evidence>